<protein>
    <submittedName>
        <fullName evidence="1">Uncharacterized protein</fullName>
    </submittedName>
</protein>
<name>A0ACB9E316_CICIN</name>
<proteinExistence type="predicted"/>
<reference evidence="2" key="1">
    <citation type="journal article" date="2022" name="Mol. Ecol. Resour.">
        <title>The genomes of chicory, endive, great burdock and yacon provide insights into Asteraceae palaeo-polyploidization history and plant inulin production.</title>
        <authorList>
            <person name="Fan W."/>
            <person name="Wang S."/>
            <person name="Wang H."/>
            <person name="Wang A."/>
            <person name="Jiang F."/>
            <person name="Liu H."/>
            <person name="Zhao H."/>
            <person name="Xu D."/>
            <person name="Zhang Y."/>
        </authorList>
    </citation>
    <scope>NUCLEOTIDE SEQUENCE [LARGE SCALE GENOMIC DNA]</scope>
    <source>
        <strain evidence="2">cv. Punajuju</strain>
    </source>
</reference>
<dbReference type="EMBL" id="CM042012">
    <property type="protein sequence ID" value="KAI3753111.1"/>
    <property type="molecule type" value="Genomic_DNA"/>
</dbReference>
<evidence type="ECO:0000313" key="2">
    <source>
        <dbReference type="Proteomes" id="UP001055811"/>
    </source>
</evidence>
<gene>
    <name evidence="1" type="ORF">L2E82_25156</name>
</gene>
<reference evidence="1 2" key="2">
    <citation type="journal article" date="2022" name="Mol. Ecol. Resour.">
        <title>The genomes of chicory, endive, great burdock and yacon provide insights into Asteraceae paleo-polyploidization history and plant inulin production.</title>
        <authorList>
            <person name="Fan W."/>
            <person name="Wang S."/>
            <person name="Wang H."/>
            <person name="Wang A."/>
            <person name="Jiang F."/>
            <person name="Liu H."/>
            <person name="Zhao H."/>
            <person name="Xu D."/>
            <person name="Zhang Y."/>
        </authorList>
    </citation>
    <scope>NUCLEOTIDE SEQUENCE [LARGE SCALE GENOMIC DNA]</scope>
    <source>
        <strain evidence="2">cv. Punajuju</strain>
        <tissue evidence="1">Leaves</tissue>
    </source>
</reference>
<evidence type="ECO:0000313" key="1">
    <source>
        <dbReference type="EMBL" id="KAI3753111.1"/>
    </source>
</evidence>
<keyword evidence="2" id="KW-1185">Reference proteome</keyword>
<accession>A0ACB9E316</accession>
<comment type="caution">
    <text evidence="1">The sequence shown here is derived from an EMBL/GenBank/DDBJ whole genome shotgun (WGS) entry which is preliminary data.</text>
</comment>
<dbReference type="Proteomes" id="UP001055811">
    <property type="component" value="Linkage Group LG04"/>
</dbReference>
<sequence>MGLIEQQRPGQFVRVATEAVQDPQPAYAQPGRRRRRQPAPAEPALQPQQQEDASAIHRLEARVARIEDQLEWIGEVLLQIASAQGQQTRPFPARAHDHEAGPSRPPGVVSDKCGVTVPPPLVLTTGVFTVAPQLQHAKIEDRFVRNLYL</sequence>
<organism evidence="1 2">
    <name type="scientific">Cichorium intybus</name>
    <name type="common">Chicory</name>
    <dbReference type="NCBI Taxonomy" id="13427"/>
    <lineage>
        <taxon>Eukaryota</taxon>
        <taxon>Viridiplantae</taxon>
        <taxon>Streptophyta</taxon>
        <taxon>Embryophyta</taxon>
        <taxon>Tracheophyta</taxon>
        <taxon>Spermatophyta</taxon>
        <taxon>Magnoliopsida</taxon>
        <taxon>eudicotyledons</taxon>
        <taxon>Gunneridae</taxon>
        <taxon>Pentapetalae</taxon>
        <taxon>asterids</taxon>
        <taxon>campanulids</taxon>
        <taxon>Asterales</taxon>
        <taxon>Asteraceae</taxon>
        <taxon>Cichorioideae</taxon>
        <taxon>Cichorieae</taxon>
        <taxon>Cichoriinae</taxon>
        <taxon>Cichorium</taxon>
    </lineage>
</organism>